<evidence type="ECO:0000256" key="3">
    <source>
        <dbReference type="ARBA" id="ARBA00022989"/>
    </source>
</evidence>
<feature type="transmembrane region" description="Helical" evidence="5">
    <location>
        <begin position="46"/>
        <end position="66"/>
    </location>
</feature>
<evidence type="ECO:0000256" key="1">
    <source>
        <dbReference type="ARBA" id="ARBA00004141"/>
    </source>
</evidence>
<keyword evidence="3 5" id="KW-1133">Transmembrane helix</keyword>
<proteinExistence type="predicted"/>
<dbReference type="PANTHER" id="PTHR31465:SF1">
    <property type="entry name" value="PROTEIN RTA1-RELATED"/>
    <property type="match status" value="1"/>
</dbReference>
<comment type="subcellular location">
    <subcellularLocation>
        <location evidence="1">Membrane</location>
        <topology evidence="1">Multi-pass membrane protein</topology>
    </subcellularLocation>
</comment>
<dbReference type="AlphaFoldDB" id="A0AAW0FKK7"/>
<feature type="transmembrane region" description="Helical" evidence="5">
    <location>
        <begin position="185"/>
        <end position="212"/>
    </location>
</feature>
<keyword evidence="4 5" id="KW-0472">Membrane</keyword>
<evidence type="ECO:0000256" key="5">
    <source>
        <dbReference type="SAM" id="Phobius"/>
    </source>
</evidence>
<evidence type="ECO:0000256" key="2">
    <source>
        <dbReference type="ARBA" id="ARBA00022692"/>
    </source>
</evidence>
<keyword evidence="7" id="KW-1185">Reference proteome</keyword>
<evidence type="ECO:0000256" key="4">
    <source>
        <dbReference type="ARBA" id="ARBA00023136"/>
    </source>
</evidence>
<feature type="transmembrane region" description="Helical" evidence="5">
    <location>
        <begin position="147"/>
        <end position="165"/>
    </location>
</feature>
<comment type="caution">
    <text evidence="6">The sequence shown here is derived from an EMBL/GenBank/DDBJ whole genome shotgun (WGS) entry which is preliminary data.</text>
</comment>
<feature type="transmembrane region" description="Helical" evidence="5">
    <location>
        <begin position="73"/>
        <end position="93"/>
    </location>
</feature>
<keyword evidence="2 5" id="KW-0812">Transmembrane</keyword>
<evidence type="ECO:0008006" key="8">
    <source>
        <dbReference type="Google" id="ProtNLM"/>
    </source>
</evidence>
<reference evidence="6 7" key="1">
    <citation type="submission" date="2022-09" db="EMBL/GenBank/DDBJ databases">
        <authorList>
            <person name="Palmer J.M."/>
        </authorList>
    </citation>
    <scope>NUCLEOTIDE SEQUENCE [LARGE SCALE GENOMIC DNA]</scope>
    <source>
        <strain evidence="6 7">DSM 7382</strain>
    </source>
</reference>
<organism evidence="6 7">
    <name type="scientific">Cerrena zonata</name>
    <dbReference type="NCBI Taxonomy" id="2478898"/>
    <lineage>
        <taxon>Eukaryota</taxon>
        <taxon>Fungi</taxon>
        <taxon>Dikarya</taxon>
        <taxon>Basidiomycota</taxon>
        <taxon>Agaricomycotina</taxon>
        <taxon>Agaricomycetes</taxon>
        <taxon>Polyporales</taxon>
        <taxon>Cerrenaceae</taxon>
        <taxon>Cerrena</taxon>
    </lineage>
</organism>
<accession>A0AAW0FKK7</accession>
<sequence length="339" mass="37974">MTIDHIMSLLATAVEPLDIVQLISRKYDNPDPAGDTANFFGYVPQIKYTVIALVAFLLVATSQTYLMVRHKGYFMLAMLIAEFTFAAGIAVRWPMHDDPTKKGLYIIQNTLIVLSPCGFIAANYMLLGRIARWLRCSSHMLVRPQRITLFFVLSDVFTFLIQGSGGGLSASAGDDASKAKLGARIFLIGLILQGVSFAFFTFMYLHFLYCVYTRESRIWNADANKSWLHDWRGLAGALFTSCIFILIRSGYRIAELSQGYRGPISEKEGLFYLFDVLCLFLAVLVYTAFWPGRFIPGGGMEKVLTEDSDKFEGSRIAMLDAGGQGMHTPPHEYRSRPMV</sequence>
<feature type="transmembrane region" description="Helical" evidence="5">
    <location>
        <begin position="271"/>
        <end position="290"/>
    </location>
</feature>
<dbReference type="GO" id="GO:0016020">
    <property type="term" value="C:membrane"/>
    <property type="evidence" value="ECO:0007669"/>
    <property type="project" value="UniProtKB-SubCell"/>
</dbReference>
<name>A0AAW0FKK7_9APHY</name>
<dbReference type="Pfam" id="PF04479">
    <property type="entry name" value="RTA1"/>
    <property type="match status" value="1"/>
</dbReference>
<dbReference type="PANTHER" id="PTHR31465">
    <property type="entry name" value="PROTEIN RTA1-RELATED"/>
    <property type="match status" value="1"/>
</dbReference>
<evidence type="ECO:0000313" key="7">
    <source>
        <dbReference type="Proteomes" id="UP001385951"/>
    </source>
</evidence>
<dbReference type="InterPro" id="IPR007568">
    <property type="entry name" value="RTA1"/>
</dbReference>
<evidence type="ECO:0000313" key="6">
    <source>
        <dbReference type="EMBL" id="KAK7681658.1"/>
    </source>
</evidence>
<gene>
    <name evidence="6" type="ORF">QCA50_015392</name>
</gene>
<protein>
    <recommendedName>
        <fullName evidence="8">RTA1-like protein</fullName>
    </recommendedName>
</protein>
<feature type="transmembrane region" description="Helical" evidence="5">
    <location>
        <begin position="233"/>
        <end position="251"/>
    </location>
</feature>
<feature type="transmembrane region" description="Helical" evidence="5">
    <location>
        <begin position="105"/>
        <end position="126"/>
    </location>
</feature>
<dbReference type="EMBL" id="JASBNA010000040">
    <property type="protein sequence ID" value="KAK7681658.1"/>
    <property type="molecule type" value="Genomic_DNA"/>
</dbReference>
<dbReference type="Proteomes" id="UP001385951">
    <property type="component" value="Unassembled WGS sequence"/>
</dbReference>